<keyword evidence="5 6" id="KW-0472">Membrane</keyword>
<feature type="transmembrane region" description="Helical" evidence="6">
    <location>
        <begin position="327"/>
        <end position="347"/>
    </location>
</feature>
<dbReference type="Pfam" id="PF03772">
    <property type="entry name" value="Competence"/>
    <property type="match status" value="1"/>
</dbReference>
<dbReference type="InterPro" id="IPR036866">
    <property type="entry name" value="RibonucZ/Hydroxyglut_hydro"/>
</dbReference>
<feature type="transmembrane region" description="Helical" evidence="6">
    <location>
        <begin position="394"/>
        <end position="414"/>
    </location>
</feature>
<dbReference type="NCBIfam" id="TIGR00360">
    <property type="entry name" value="ComEC_N-term"/>
    <property type="match status" value="1"/>
</dbReference>
<dbReference type="PANTHER" id="PTHR30619:SF1">
    <property type="entry name" value="RECOMBINATION PROTEIN 2"/>
    <property type="match status" value="1"/>
</dbReference>
<dbReference type="PROSITE" id="PS51257">
    <property type="entry name" value="PROKAR_LIPOPROTEIN"/>
    <property type="match status" value="1"/>
</dbReference>
<dbReference type="GO" id="GO:0030420">
    <property type="term" value="P:establishment of competence for transformation"/>
    <property type="evidence" value="ECO:0007669"/>
    <property type="project" value="InterPro"/>
</dbReference>
<evidence type="ECO:0000256" key="6">
    <source>
        <dbReference type="SAM" id="Phobius"/>
    </source>
</evidence>
<dbReference type="GO" id="GO:0005886">
    <property type="term" value="C:plasma membrane"/>
    <property type="evidence" value="ECO:0007669"/>
    <property type="project" value="UniProtKB-SubCell"/>
</dbReference>
<proteinExistence type="predicted"/>
<dbReference type="PANTHER" id="PTHR30619">
    <property type="entry name" value="DNA INTERNALIZATION/COMPETENCE PROTEIN COMEC/REC2"/>
    <property type="match status" value="1"/>
</dbReference>
<comment type="caution">
    <text evidence="8">The sequence shown here is derived from an EMBL/GenBank/DDBJ whole genome shotgun (WGS) entry which is preliminary data.</text>
</comment>
<dbReference type="SMART" id="SM00849">
    <property type="entry name" value="Lactamase_B"/>
    <property type="match status" value="1"/>
</dbReference>
<accession>A0A4R6RDH0</accession>
<evidence type="ECO:0000313" key="8">
    <source>
        <dbReference type="EMBL" id="TDP83767.1"/>
    </source>
</evidence>
<dbReference type="InterPro" id="IPR035681">
    <property type="entry name" value="ComA-like_MBL"/>
</dbReference>
<sequence>MARAMAVVQPPEARVRQAPSGLGLWLWVVACLGWLLGVAWQWQSVRLAPAAWFHGGVALGVVGLLAGVWLEWRAPLRWRRLVLLPVFALAAALLAWGSTGWRASQVLAQRWPSHLNGVDVWAVLKLEGLPQPLPPAGTEGRALRWRLDAAVLRWEGVQPEPGWRLPEHLTLYADWPAFETPRAGQAWRMRLRLHAPDGLSNPGVNSGTRSAFGRGVRAVGQLRPGADSLQPAGDGDAPSWQDRIDRWRQGVREAILQRVPSAREAGVLTGLAVGDQAAIASGDWDVLRRTGVAHAVSISGAHVAMLGSLCAALTRRLWSRSSRLCHWLPAPTAALWVAVLGAAAYALASGGGVPAQRTVWTMALMSALRLLGGAWPWPLVWLSCATLVTVWDPFALMQPGFWLSFVAVAVLMSAGERSLEVAIAGNPAQSASLRGVRGPWRWLRDEAMALWRTQRLVSLALMPLSLVCFQQVSLVSVVANLLAVPIFGALITPLALAGTVFPPAWDVAAACTGLAFQGLQWLSDLPLAVWAAPSPPMWVAIVAVLASFALALPGPWRWRSLAWPFLLPLLCLPEPWRALPQPASGQFAAVAMDVGQGTAVLVRTAQHSLLFDTGASLPAGGDMGVRVVLPVLQALGVRRLDALLISHQDNDHVGGALSVVRAVPVAALRSSLPEDHALLARQPDRLPSGTWTLPHQPCAAGQAWTWDGVRFEVLHPTQADLQNRQRLPTNALSCVLRVQADGGQSLLLTGDIEAPQEQALLAREGAARLRSTVLVVPHHGSRTSSTPAFLAAVQAQAAVIQAGRRNRYGHPSPPVVARYAALGVHVDATPACGAWLWQSDGSWGAGRCWRAQTRRLWDEASTNDGP</sequence>
<dbReference type="InterPro" id="IPR004477">
    <property type="entry name" value="ComEC_N"/>
</dbReference>
<dbReference type="NCBIfam" id="TIGR00361">
    <property type="entry name" value="ComEC_Rec2"/>
    <property type="match status" value="1"/>
</dbReference>
<feature type="transmembrane region" description="Helical" evidence="6">
    <location>
        <begin position="52"/>
        <end position="70"/>
    </location>
</feature>
<reference evidence="8 9" key="1">
    <citation type="submission" date="2019-03" db="EMBL/GenBank/DDBJ databases">
        <title>Genomic Encyclopedia of Type Strains, Phase IV (KMG-IV): sequencing the most valuable type-strain genomes for metagenomic binning, comparative biology and taxonomic classification.</title>
        <authorList>
            <person name="Goeker M."/>
        </authorList>
    </citation>
    <scope>NUCLEOTIDE SEQUENCE [LARGE SCALE GENOMIC DNA]</scope>
    <source>
        <strain evidence="8 9">DSM 11901</strain>
    </source>
</reference>
<dbReference type="Pfam" id="PF00753">
    <property type="entry name" value="Lactamase_B"/>
    <property type="match status" value="1"/>
</dbReference>
<feature type="transmembrane region" description="Helical" evidence="6">
    <location>
        <begin position="21"/>
        <end position="40"/>
    </location>
</feature>
<feature type="transmembrane region" description="Helical" evidence="6">
    <location>
        <begin position="478"/>
        <end position="497"/>
    </location>
</feature>
<evidence type="ECO:0000256" key="4">
    <source>
        <dbReference type="ARBA" id="ARBA00022989"/>
    </source>
</evidence>
<feature type="transmembrane region" description="Helical" evidence="6">
    <location>
        <begin position="82"/>
        <end position="101"/>
    </location>
</feature>
<dbReference type="CDD" id="cd07731">
    <property type="entry name" value="ComA-like_MBL-fold"/>
    <property type="match status" value="1"/>
</dbReference>
<evidence type="ECO:0000256" key="3">
    <source>
        <dbReference type="ARBA" id="ARBA00022692"/>
    </source>
</evidence>
<dbReference type="SUPFAM" id="SSF56281">
    <property type="entry name" value="Metallo-hydrolase/oxidoreductase"/>
    <property type="match status" value="1"/>
</dbReference>
<comment type="subcellular location">
    <subcellularLocation>
        <location evidence="1">Cell membrane</location>
        <topology evidence="1">Multi-pass membrane protein</topology>
    </subcellularLocation>
</comment>
<evidence type="ECO:0000259" key="7">
    <source>
        <dbReference type="SMART" id="SM00849"/>
    </source>
</evidence>
<dbReference type="Proteomes" id="UP000294593">
    <property type="component" value="Unassembled WGS sequence"/>
</dbReference>
<evidence type="ECO:0000256" key="1">
    <source>
        <dbReference type="ARBA" id="ARBA00004651"/>
    </source>
</evidence>
<evidence type="ECO:0000256" key="2">
    <source>
        <dbReference type="ARBA" id="ARBA00022475"/>
    </source>
</evidence>
<keyword evidence="3 6" id="KW-0812">Transmembrane</keyword>
<feature type="domain" description="Metallo-beta-lactamase" evidence="7">
    <location>
        <begin position="596"/>
        <end position="779"/>
    </location>
</feature>
<evidence type="ECO:0000313" key="9">
    <source>
        <dbReference type="Proteomes" id="UP000294593"/>
    </source>
</evidence>
<protein>
    <submittedName>
        <fullName evidence="8">Competence protein ComEC</fullName>
    </submittedName>
</protein>
<dbReference type="InterPro" id="IPR001279">
    <property type="entry name" value="Metallo-B-lactamas"/>
</dbReference>
<keyword evidence="9" id="KW-1185">Reference proteome</keyword>
<evidence type="ECO:0000256" key="5">
    <source>
        <dbReference type="ARBA" id="ARBA00023136"/>
    </source>
</evidence>
<dbReference type="InterPro" id="IPR052159">
    <property type="entry name" value="Competence_DNA_uptake"/>
</dbReference>
<dbReference type="Gene3D" id="3.60.15.10">
    <property type="entry name" value="Ribonuclease Z/Hydroxyacylglutathione hydrolase-like"/>
    <property type="match status" value="1"/>
</dbReference>
<gene>
    <name evidence="8" type="ORF">EV672_104146</name>
</gene>
<dbReference type="OrthoDB" id="9761531at2"/>
<feature type="transmembrane region" description="Helical" evidence="6">
    <location>
        <begin position="535"/>
        <end position="552"/>
    </location>
</feature>
<feature type="transmembrane region" description="Helical" evidence="6">
    <location>
        <begin position="359"/>
        <end position="382"/>
    </location>
</feature>
<dbReference type="EMBL" id="SNXW01000004">
    <property type="protein sequence ID" value="TDP83767.1"/>
    <property type="molecule type" value="Genomic_DNA"/>
</dbReference>
<dbReference type="InterPro" id="IPR004797">
    <property type="entry name" value="Competence_ComEC/Rec2"/>
</dbReference>
<dbReference type="AlphaFoldDB" id="A0A4R6RDH0"/>
<keyword evidence="4 6" id="KW-1133">Transmembrane helix</keyword>
<organism evidence="8 9">
    <name type="scientific">Aquabacterium commune</name>
    <dbReference type="NCBI Taxonomy" id="70586"/>
    <lineage>
        <taxon>Bacteria</taxon>
        <taxon>Pseudomonadati</taxon>
        <taxon>Pseudomonadota</taxon>
        <taxon>Betaproteobacteria</taxon>
        <taxon>Burkholderiales</taxon>
        <taxon>Aquabacterium</taxon>
    </lineage>
</organism>
<name>A0A4R6RDH0_9BURK</name>
<keyword evidence="2" id="KW-1003">Cell membrane</keyword>
<dbReference type="RefSeq" id="WP_133608507.1">
    <property type="nucleotide sequence ID" value="NZ_SNXW01000004.1"/>
</dbReference>